<dbReference type="STRING" id="1408157.A0A1J7IWR0"/>
<dbReference type="OrthoDB" id="6428749at2759"/>
<feature type="active site" description="Acyl-ester intermediate" evidence="3">
    <location>
        <position position="249"/>
    </location>
</feature>
<sequence length="559" mass="61454">MGSMPSTKFQVIQTVPVAKGTPEYEAQIQSVLDEFAAKVPKEFYIPQSVVDNPPKNVTAVPRESGILSEQELEITEKYDAVSLAEAIAAKKLTAVAVATAFAKRAIIAHQLTCCLTEWFMDEAIERAKSLDEYLERTGKTVGPLHGVPISVKEHMPLAGHYAASGFFDVRNKSKTDCQMMAILRNAGAVFYCKTIQPQGIMHLESVSSYGRVLNPYNINLSAGGSTGGEAALIAMRGSILGIGTDIGGSVRGPAGFCGIYGYKATSYMLPQKDFLPDGFAAELNVICSTGPMCLTMRDMDLFCKVLLDAKPHLADPKLIPIPWTGLNGLTAPSPLKIGFYMNDGAIVPQPPVARALEWARAQLEKSPNFKVTTFEPYGAARAIKNIRKAYWPDGRQAVEKHLAKTGEPMFSLTDWVLKDATQDEIPASAVLQQRLERDRFRCEFAEHWTSQDVDVVIGPLFVGPACEHDTAFHWNYTAFWNYVDYPGVVFPTPVKAEKKGVESYASETPLSKECEHVRELWQKGDFEGAPINLQIVARKYHDNELFAALAAIKDVLQLP</sequence>
<dbReference type="EMBL" id="KV875101">
    <property type="protein sequence ID" value="OIW25529.1"/>
    <property type="molecule type" value="Genomic_DNA"/>
</dbReference>
<evidence type="ECO:0000256" key="3">
    <source>
        <dbReference type="PIRSR" id="PIRSR001221-1"/>
    </source>
</evidence>
<reference evidence="6 7" key="1">
    <citation type="submission" date="2016-10" db="EMBL/GenBank/DDBJ databases">
        <title>Draft genome sequence of Coniochaeta ligniaria NRRL30616, a lignocellulolytic fungus for bioabatement of inhibitors in plant biomass hydrolysates.</title>
        <authorList>
            <consortium name="DOE Joint Genome Institute"/>
            <person name="Jimenez D.J."/>
            <person name="Hector R.E."/>
            <person name="Riley R."/>
            <person name="Sun H."/>
            <person name="Grigoriev I.V."/>
            <person name="Van Elsas J.D."/>
            <person name="Nichols N.N."/>
        </authorList>
    </citation>
    <scope>NUCLEOTIDE SEQUENCE [LARGE SCALE GENOMIC DNA]</scope>
    <source>
        <strain evidence="6 7">NRRL 30616</strain>
    </source>
</reference>
<dbReference type="PANTHER" id="PTHR46072">
    <property type="entry name" value="AMIDASE-RELATED-RELATED"/>
    <property type="match status" value="1"/>
</dbReference>
<comment type="similarity">
    <text evidence="1">Belongs to the amidase family.</text>
</comment>
<feature type="active site" description="Charge relay system" evidence="3">
    <location>
        <position position="152"/>
    </location>
</feature>
<dbReference type="AlphaFoldDB" id="A0A1J7IWR0"/>
<proteinExistence type="inferred from homology"/>
<feature type="binding site" evidence="4">
    <location>
        <position position="200"/>
    </location>
    <ligand>
        <name>substrate</name>
    </ligand>
</feature>
<keyword evidence="7" id="KW-1185">Reference proteome</keyword>
<organism evidence="6 7">
    <name type="scientific">Coniochaeta ligniaria NRRL 30616</name>
    <dbReference type="NCBI Taxonomy" id="1408157"/>
    <lineage>
        <taxon>Eukaryota</taxon>
        <taxon>Fungi</taxon>
        <taxon>Dikarya</taxon>
        <taxon>Ascomycota</taxon>
        <taxon>Pezizomycotina</taxon>
        <taxon>Sordariomycetes</taxon>
        <taxon>Sordariomycetidae</taxon>
        <taxon>Coniochaetales</taxon>
        <taxon>Coniochaetaceae</taxon>
        <taxon>Coniochaeta</taxon>
    </lineage>
</organism>
<evidence type="ECO:0000256" key="4">
    <source>
        <dbReference type="PIRSR" id="PIRSR001221-2"/>
    </source>
</evidence>
<dbReference type="Proteomes" id="UP000182658">
    <property type="component" value="Unassembled WGS sequence"/>
</dbReference>
<keyword evidence="2" id="KW-0378">Hydrolase</keyword>
<dbReference type="InParanoid" id="A0A1J7IWR0"/>
<accession>A0A1J7IWR0</accession>
<name>A0A1J7IWR0_9PEZI</name>
<dbReference type="GO" id="GO:0016787">
    <property type="term" value="F:hydrolase activity"/>
    <property type="evidence" value="ECO:0007669"/>
    <property type="project" value="UniProtKB-KW"/>
</dbReference>
<dbReference type="PANTHER" id="PTHR46072:SF4">
    <property type="entry name" value="AMIDASE C550.07-RELATED"/>
    <property type="match status" value="1"/>
</dbReference>
<gene>
    <name evidence="6" type="ORF">CONLIGDRAFT_635346</name>
</gene>
<evidence type="ECO:0000256" key="2">
    <source>
        <dbReference type="ARBA" id="ARBA00022801"/>
    </source>
</evidence>
<evidence type="ECO:0000313" key="7">
    <source>
        <dbReference type="Proteomes" id="UP000182658"/>
    </source>
</evidence>
<evidence type="ECO:0000259" key="5">
    <source>
        <dbReference type="Pfam" id="PF01425"/>
    </source>
</evidence>
<feature type="active site" description="Charge relay system" evidence="3">
    <location>
        <position position="225"/>
    </location>
</feature>
<dbReference type="Pfam" id="PF01425">
    <property type="entry name" value="Amidase"/>
    <property type="match status" value="1"/>
</dbReference>
<feature type="domain" description="Amidase" evidence="5">
    <location>
        <begin position="97"/>
        <end position="545"/>
    </location>
</feature>
<evidence type="ECO:0000256" key="1">
    <source>
        <dbReference type="ARBA" id="ARBA00009199"/>
    </source>
</evidence>
<feature type="binding site" evidence="4">
    <location>
        <begin position="246"/>
        <end position="249"/>
    </location>
    <ligand>
        <name>substrate</name>
    </ligand>
</feature>
<dbReference type="InterPro" id="IPR036928">
    <property type="entry name" value="AS_sf"/>
</dbReference>
<protein>
    <submittedName>
        <fullName evidence="6">Amidase</fullName>
    </submittedName>
</protein>
<feature type="binding site" evidence="4">
    <location>
        <position position="225"/>
    </location>
    <ligand>
        <name>substrate</name>
    </ligand>
</feature>
<evidence type="ECO:0000313" key="6">
    <source>
        <dbReference type="EMBL" id="OIW25529.1"/>
    </source>
</evidence>
<dbReference type="InterPro" id="IPR023631">
    <property type="entry name" value="Amidase_dom"/>
</dbReference>
<dbReference type="Gene3D" id="3.90.1300.10">
    <property type="entry name" value="Amidase signature (AS) domain"/>
    <property type="match status" value="1"/>
</dbReference>
<dbReference type="SUPFAM" id="SSF75304">
    <property type="entry name" value="Amidase signature (AS) enzymes"/>
    <property type="match status" value="1"/>
</dbReference>
<dbReference type="PIRSF" id="PIRSF001221">
    <property type="entry name" value="Amidase_fungi"/>
    <property type="match status" value="1"/>
</dbReference>